<evidence type="ECO:0000313" key="4">
    <source>
        <dbReference type="EMBL" id="GAA4876960.1"/>
    </source>
</evidence>
<evidence type="ECO:0000256" key="1">
    <source>
        <dbReference type="ARBA" id="ARBA00001933"/>
    </source>
</evidence>
<evidence type="ECO:0000256" key="2">
    <source>
        <dbReference type="ARBA" id="ARBA00022898"/>
    </source>
</evidence>
<organism evidence="4 5">
    <name type="scientific">Actinomycetospora straminea</name>
    <dbReference type="NCBI Taxonomy" id="663607"/>
    <lineage>
        <taxon>Bacteria</taxon>
        <taxon>Bacillati</taxon>
        <taxon>Actinomycetota</taxon>
        <taxon>Actinomycetes</taxon>
        <taxon>Pseudonocardiales</taxon>
        <taxon>Pseudonocardiaceae</taxon>
        <taxon>Actinomycetospora</taxon>
    </lineage>
</organism>
<keyword evidence="2" id="KW-0663">Pyridoxal phosphate</keyword>
<dbReference type="EMBL" id="BAABHQ010000007">
    <property type="protein sequence ID" value="GAA4876960.1"/>
    <property type="molecule type" value="Genomic_DNA"/>
</dbReference>
<dbReference type="Pfam" id="PF00291">
    <property type="entry name" value="PALP"/>
    <property type="match status" value="1"/>
</dbReference>
<gene>
    <name evidence="4" type="primary">cysK</name>
    <name evidence="4" type="ORF">GCM10023203_29090</name>
</gene>
<dbReference type="CDD" id="cd01561">
    <property type="entry name" value="CBS_like"/>
    <property type="match status" value="1"/>
</dbReference>
<dbReference type="Gene3D" id="3.40.50.1100">
    <property type="match status" value="2"/>
</dbReference>
<dbReference type="SUPFAM" id="SSF53686">
    <property type="entry name" value="Tryptophan synthase beta subunit-like PLP-dependent enzymes"/>
    <property type="match status" value="1"/>
</dbReference>
<dbReference type="InterPro" id="IPR050214">
    <property type="entry name" value="Cys_Synth/Cystath_Beta-Synth"/>
</dbReference>
<evidence type="ECO:0000259" key="3">
    <source>
        <dbReference type="Pfam" id="PF00291"/>
    </source>
</evidence>
<dbReference type="InterPro" id="IPR001926">
    <property type="entry name" value="TrpB-like_PALP"/>
</dbReference>
<evidence type="ECO:0000313" key="5">
    <source>
        <dbReference type="Proteomes" id="UP001500457"/>
    </source>
</evidence>
<name>A0ABP9EHA0_9PSEU</name>
<comment type="cofactor">
    <cofactor evidence="1">
        <name>pyridoxal 5'-phosphate</name>
        <dbReference type="ChEBI" id="CHEBI:597326"/>
    </cofactor>
</comment>
<proteinExistence type="predicted"/>
<protein>
    <submittedName>
        <fullName evidence="4">Cysteine synthase A</fullName>
    </submittedName>
</protein>
<dbReference type="Proteomes" id="UP001500457">
    <property type="component" value="Unassembled WGS sequence"/>
</dbReference>
<dbReference type="InterPro" id="IPR036052">
    <property type="entry name" value="TrpB-like_PALP_sf"/>
</dbReference>
<feature type="domain" description="Tryptophan synthase beta chain-like PALP" evidence="3">
    <location>
        <begin position="16"/>
        <end position="301"/>
    </location>
</feature>
<keyword evidence="5" id="KW-1185">Reference proteome</keyword>
<dbReference type="PANTHER" id="PTHR10314">
    <property type="entry name" value="CYSTATHIONINE BETA-SYNTHASE"/>
    <property type="match status" value="1"/>
</dbReference>
<sequence length="316" mass="32279">MLSGVTGHAGVAPSVLDAVGDTPMVRLHRVVPAGAADVLVKLEGANPTGSYKDRMATAIVAGARARGELRPGRRVVEFTGGSTGSSLAFVCAVLGHPLSVVSSDAFSPEKLRTMRAFGADLTVVPSREGRITPDLFVRMRAEVDRIVAEHDAFWTDQFHNADALVGYAELGREILAQAPAVDVFCAAVGTGGMLAGVAGVLHGAGPTRVVALEPASSPTLTAGRGGAHRVEGTATGIVPPLLVPSAFDDARALDEDGARELARRLAREEGLFVGTSSALNIAGALELAGEVGPGGTVVTVAVDTGLKYLAGDLFDG</sequence>
<reference evidence="5" key="1">
    <citation type="journal article" date="2019" name="Int. J. Syst. Evol. Microbiol.">
        <title>The Global Catalogue of Microorganisms (GCM) 10K type strain sequencing project: providing services to taxonomists for standard genome sequencing and annotation.</title>
        <authorList>
            <consortium name="The Broad Institute Genomics Platform"/>
            <consortium name="The Broad Institute Genome Sequencing Center for Infectious Disease"/>
            <person name="Wu L."/>
            <person name="Ma J."/>
        </authorList>
    </citation>
    <scope>NUCLEOTIDE SEQUENCE [LARGE SCALE GENOMIC DNA]</scope>
    <source>
        <strain evidence="5">JCM 17983</strain>
    </source>
</reference>
<accession>A0ABP9EHA0</accession>
<comment type="caution">
    <text evidence="4">The sequence shown here is derived from an EMBL/GenBank/DDBJ whole genome shotgun (WGS) entry which is preliminary data.</text>
</comment>